<feature type="domain" description="AMP-binding enzyme C-terminal" evidence="3">
    <location>
        <begin position="46"/>
        <end position="124"/>
    </location>
</feature>
<dbReference type="Gene3D" id="3.30.300.30">
    <property type="match status" value="1"/>
</dbReference>
<dbReference type="InterPro" id="IPR045851">
    <property type="entry name" value="AMP-bd_C_sf"/>
</dbReference>
<dbReference type="EMBL" id="RQJX01000003">
    <property type="protein sequence ID" value="RQN09383.1"/>
    <property type="molecule type" value="Genomic_DNA"/>
</dbReference>
<keyword evidence="2" id="KW-0732">Signal</keyword>
<keyword evidence="5" id="KW-1185">Reference proteome</keyword>
<evidence type="ECO:0000313" key="5">
    <source>
        <dbReference type="Proteomes" id="UP000275225"/>
    </source>
</evidence>
<evidence type="ECO:0000256" key="1">
    <source>
        <dbReference type="ARBA" id="ARBA00022598"/>
    </source>
</evidence>
<feature type="chain" id="PRO_5039378534" description="AMP-binding enzyme C-terminal domain-containing protein" evidence="2">
    <location>
        <begin position="24"/>
        <end position="142"/>
    </location>
</feature>
<comment type="caution">
    <text evidence="4">The sequence shown here is derived from an EMBL/GenBank/DDBJ whole genome shotgun (WGS) entry which is preliminary data.</text>
</comment>
<dbReference type="Pfam" id="PF13193">
    <property type="entry name" value="AMP-binding_C"/>
    <property type="match status" value="1"/>
</dbReference>
<proteinExistence type="predicted"/>
<name>A0A3N6X6W8_9ACTN</name>
<dbReference type="GO" id="GO:0044550">
    <property type="term" value="P:secondary metabolite biosynthetic process"/>
    <property type="evidence" value="ECO:0007669"/>
    <property type="project" value="TreeGrafter"/>
</dbReference>
<keyword evidence="1" id="KW-0436">Ligase</keyword>
<dbReference type="SUPFAM" id="SSF56801">
    <property type="entry name" value="Acetyl-CoA synthetase-like"/>
    <property type="match status" value="1"/>
</dbReference>
<dbReference type="AlphaFoldDB" id="A0A3N6X6W8"/>
<dbReference type="PANTHER" id="PTHR43352">
    <property type="entry name" value="ACETYL-COA SYNTHETASE"/>
    <property type="match status" value="1"/>
</dbReference>
<reference evidence="4 5" key="1">
    <citation type="submission" date="2018-11" db="EMBL/GenBank/DDBJ databases">
        <authorList>
            <person name="Li F."/>
        </authorList>
    </citation>
    <scope>NUCLEOTIDE SEQUENCE [LARGE SCALE GENOMIC DNA]</scope>
    <source>
        <strain evidence="4 5">YS17T</strain>
    </source>
</reference>
<dbReference type="InterPro" id="IPR025110">
    <property type="entry name" value="AMP-bd_C"/>
</dbReference>
<evidence type="ECO:0000256" key="2">
    <source>
        <dbReference type="SAM" id="SignalP"/>
    </source>
</evidence>
<dbReference type="PANTHER" id="PTHR43352:SF1">
    <property type="entry name" value="ANTHRANILATE--COA LIGASE"/>
    <property type="match status" value="1"/>
</dbReference>
<organism evidence="4 5">
    <name type="scientific">Aeromicrobium camelliae</name>
    <dbReference type="NCBI Taxonomy" id="1538144"/>
    <lineage>
        <taxon>Bacteria</taxon>
        <taxon>Bacillati</taxon>
        <taxon>Actinomycetota</taxon>
        <taxon>Actinomycetes</taxon>
        <taxon>Propionibacteriales</taxon>
        <taxon>Nocardioidaceae</taxon>
        <taxon>Aeromicrobium</taxon>
    </lineage>
</organism>
<feature type="signal peptide" evidence="2">
    <location>
        <begin position="1"/>
        <end position="23"/>
    </location>
</feature>
<accession>A0A3N6X6W8</accession>
<protein>
    <recommendedName>
        <fullName evidence="3">AMP-binding enzyme C-terminal domain-containing protein</fullName>
    </recommendedName>
</protein>
<dbReference type="GO" id="GO:0016878">
    <property type="term" value="F:acid-thiol ligase activity"/>
    <property type="evidence" value="ECO:0007669"/>
    <property type="project" value="TreeGrafter"/>
</dbReference>
<dbReference type="OrthoDB" id="9803968at2"/>
<dbReference type="Proteomes" id="UP000275225">
    <property type="component" value="Unassembled WGS sequence"/>
</dbReference>
<sequence>MPSSARCVAAMRTLASLSPTTSAARHSAVIVNTVVGRAVTNVYPREVEDVLLDHPLVREAAVVGLPDPTWVEAVTAVVVLSPGVEPDESVRDELTSHVAQRLAAYKKPRLVVFSETIPKTAVGKLDRKRLRADLESRAVTEA</sequence>
<evidence type="ECO:0000259" key="3">
    <source>
        <dbReference type="Pfam" id="PF13193"/>
    </source>
</evidence>
<evidence type="ECO:0000313" key="4">
    <source>
        <dbReference type="EMBL" id="RQN09383.1"/>
    </source>
</evidence>
<gene>
    <name evidence="4" type="ORF">EHW97_03845</name>
</gene>